<reference evidence="5 6" key="1">
    <citation type="submission" date="2020-04" db="EMBL/GenBank/DDBJ databases">
        <title>Plant Genome Project.</title>
        <authorList>
            <person name="Zhang R.-G."/>
        </authorList>
    </citation>
    <scope>NUCLEOTIDE SEQUENCE [LARGE SCALE GENOMIC DNA]</scope>
    <source>
        <strain evidence="5">YNK0</strain>
        <tissue evidence="5">Leaf</tissue>
    </source>
</reference>
<dbReference type="InterPro" id="IPR036063">
    <property type="entry name" value="Smr_dom_sf"/>
</dbReference>
<name>A0A834ZQ80_TETSI</name>
<evidence type="ECO:0000313" key="6">
    <source>
        <dbReference type="Proteomes" id="UP000655225"/>
    </source>
</evidence>
<dbReference type="Pfam" id="PF01535">
    <property type="entry name" value="PPR"/>
    <property type="match status" value="3"/>
</dbReference>
<evidence type="ECO:0000256" key="1">
    <source>
        <dbReference type="ARBA" id="ARBA00007626"/>
    </source>
</evidence>
<feature type="domain" description="Smr" evidence="4">
    <location>
        <begin position="353"/>
        <end position="437"/>
    </location>
</feature>
<feature type="repeat" description="PPR" evidence="3">
    <location>
        <begin position="218"/>
        <end position="252"/>
    </location>
</feature>
<dbReference type="InterPro" id="IPR002625">
    <property type="entry name" value="Smr_dom"/>
</dbReference>
<dbReference type="Gene3D" id="3.30.1370.110">
    <property type="match status" value="1"/>
</dbReference>
<evidence type="ECO:0000256" key="3">
    <source>
        <dbReference type="PROSITE-ProRule" id="PRU00708"/>
    </source>
</evidence>
<dbReference type="PANTHER" id="PTHR47447">
    <property type="entry name" value="OS03G0856100 PROTEIN"/>
    <property type="match status" value="1"/>
</dbReference>
<dbReference type="PROSITE" id="PS50828">
    <property type="entry name" value="SMR"/>
    <property type="match status" value="1"/>
</dbReference>
<accession>A0A834ZQ80</accession>
<evidence type="ECO:0000256" key="2">
    <source>
        <dbReference type="ARBA" id="ARBA00022737"/>
    </source>
</evidence>
<keyword evidence="6" id="KW-1185">Reference proteome</keyword>
<sequence length="450" mass="50587">MTGCLQVSLPLSWNHHRQQAPPFVTRCALSKQGQRLLSTLDAAAGDPSAANRLIRKFVASSSKSVSLNALSHLLLSSSNTIHPHLSSLAFPMYTRITETPWFNWNPKLVANVVALLDKQGRIHEVETLISESVLKLRFRERDLALFFCDLIDSHSKHGSKSGVLDSYDRLKQLLSGSSSSYLNRRAYESMINAMCVLDLPHDADKMLEEMRTLGFKPSAYEFRSLVHGYGRSGSFMEMRRVLRQMEDTGHALDTICSNMVLSSYGTHGELSEMTSWLRKMKDSDIPISIRTYNSVLNSCPTIMLLLQVPNFLPLSIEELIEKLQNDEALLVKELIKSSVLIETLEWGSSEAKLDLHGMHLGSAYLIMLQWVKELRWRFLAGNSVIPAEITVVCGLGKHSSVRGESPVKALVKEMMVQMRSPMKIDRRNVACFVARGKAVKDWLCTYVDTV</sequence>
<dbReference type="InterPro" id="IPR002885">
    <property type="entry name" value="PPR_rpt"/>
</dbReference>
<comment type="caution">
    <text evidence="5">The sequence shown here is derived from an EMBL/GenBank/DDBJ whole genome shotgun (WGS) entry which is preliminary data.</text>
</comment>
<dbReference type="OMA" id="WSESEVK"/>
<evidence type="ECO:0000313" key="5">
    <source>
        <dbReference type="EMBL" id="KAF8410352.1"/>
    </source>
</evidence>
<dbReference type="OrthoDB" id="1931748at2759"/>
<dbReference type="EMBL" id="JABCRI010000002">
    <property type="protein sequence ID" value="KAF8410352.1"/>
    <property type="molecule type" value="Genomic_DNA"/>
</dbReference>
<evidence type="ECO:0000259" key="4">
    <source>
        <dbReference type="PROSITE" id="PS50828"/>
    </source>
</evidence>
<dbReference type="NCBIfam" id="TIGR00756">
    <property type="entry name" value="PPR"/>
    <property type="match status" value="2"/>
</dbReference>
<dbReference type="PROSITE" id="PS51375">
    <property type="entry name" value="PPR"/>
    <property type="match status" value="2"/>
</dbReference>
<dbReference type="PANTHER" id="PTHR47447:SF15">
    <property type="entry name" value="OS02G0120000 PROTEIN"/>
    <property type="match status" value="1"/>
</dbReference>
<protein>
    <recommendedName>
        <fullName evidence="4">Smr domain-containing protein</fullName>
    </recommendedName>
</protein>
<dbReference type="InterPro" id="IPR011990">
    <property type="entry name" value="TPR-like_helical_dom_sf"/>
</dbReference>
<dbReference type="Gene3D" id="1.25.40.10">
    <property type="entry name" value="Tetratricopeptide repeat domain"/>
    <property type="match status" value="1"/>
</dbReference>
<comment type="similarity">
    <text evidence="1">Belongs to the PPR family. P subfamily.</text>
</comment>
<feature type="repeat" description="PPR" evidence="3">
    <location>
        <begin position="183"/>
        <end position="217"/>
    </location>
</feature>
<gene>
    <name evidence="5" type="ORF">HHK36_002880</name>
</gene>
<dbReference type="SUPFAM" id="SSF160443">
    <property type="entry name" value="SMR domain-like"/>
    <property type="match status" value="1"/>
</dbReference>
<dbReference type="Proteomes" id="UP000655225">
    <property type="component" value="Unassembled WGS sequence"/>
</dbReference>
<dbReference type="AlphaFoldDB" id="A0A834ZQ80"/>
<proteinExistence type="inferred from homology"/>
<keyword evidence="2" id="KW-0677">Repeat</keyword>
<organism evidence="5 6">
    <name type="scientific">Tetracentron sinense</name>
    <name type="common">Spur-leaf</name>
    <dbReference type="NCBI Taxonomy" id="13715"/>
    <lineage>
        <taxon>Eukaryota</taxon>
        <taxon>Viridiplantae</taxon>
        <taxon>Streptophyta</taxon>
        <taxon>Embryophyta</taxon>
        <taxon>Tracheophyta</taxon>
        <taxon>Spermatophyta</taxon>
        <taxon>Magnoliopsida</taxon>
        <taxon>Trochodendrales</taxon>
        <taxon>Trochodendraceae</taxon>
        <taxon>Tetracentron</taxon>
    </lineage>
</organism>
<dbReference type="SMART" id="SM00463">
    <property type="entry name" value="SMR"/>
    <property type="match status" value="1"/>
</dbReference>